<dbReference type="Proteomes" id="UP000432015">
    <property type="component" value="Unassembled WGS sequence"/>
</dbReference>
<evidence type="ECO:0000313" key="5">
    <source>
        <dbReference type="Proteomes" id="UP000432015"/>
    </source>
</evidence>
<sequence length="188" mass="21236">MSGRRGNGWRWTLVVCWLMTGLLATFLAWYSERNWDGVERASWVAALWGTMTLAATGLGWAQGHRSRKGPAELKPLPPAIEGSSRSEDGGAEAQVRFVNLRDDHVWIYWIDFDGERQPYQHLRPGATFGVNTWDTHPWVVCTDDYTAIAVFEPVPGAARALIRTAVEPRRRVSFRRNRAVPPHRSGIP</sequence>
<evidence type="ECO:0000313" key="4">
    <source>
        <dbReference type="EMBL" id="MUN38257.1"/>
    </source>
</evidence>
<comment type="caution">
    <text evidence="4">The sequence shown here is derived from an EMBL/GenBank/DDBJ whole genome shotgun (WGS) entry which is preliminary data.</text>
</comment>
<feature type="transmembrane region" description="Helical" evidence="2">
    <location>
        <begin position="12"/>
        <end position="30"/>
    </location>
</feature>
<keyword evidence="2" id="KW-1133">Transmembrane helix</keyword>
<dbReference type="SUPFAM" id="SSF49468">
    <property type="entry name" value="VHL"/>
    <property type="match status" value="1"/>
</dbReference>
<gene>
    <name evidence="4" type="ORF">GNZ18_16820</name>
</gene>
<feature type="domain" description="von Hippel-Lindau disease tumour suppressor beta" evidence="3">
    <location>
        <begin position="88"/>
        <end position="140"/>
    </location>
</feature>
<dbReference type="InterPro" id="IPR036208">
    <property type="entry name" value="VHL_sf"/>
</dbReference>
<dbReference type="RefSeq" id="WP_156217384.1">
    <property type="nucleotide sequence ID" value="NZ_WOFH01000005.1"/>
</dbReference>
<evidence type="ECO:0000259" key="3">
    <source>
        <dbReference type="Pfam" id="PF01847"/>
    </source>
</evidence>
<accession>A0A7K1L1K8</accession>
<keyword evidence="2" id="KW-0812">Transmembrane</keyword>
<keyword evidence="5" id="KW-1185">Reference proteome</keyword>
<organism evidence="4 5">
    <name type="scientific">Actinomadura litoris</name>
    <dbReference type="NCBI Taxonomy" id="2678616"/>
    <lineage>
        <taxon>Bacteria</taxon>
        <taxon>Bacillati</taxon>
        <taxon>Actinomycetota</taxon>
        <taxon>Actinomycetes</taxon>
        <taxon>Streptosporangiales</taxon>
        <taxon>Thermomonosporaceae</taxon>
        <taxon>Actinomadura</taxon>
    </lineage>
</organism>
<dbReference type="Gene3D" id="2.60.40.780">
    <property type="entry name" value="von Hippel-Lindau disease tumour suppressor, beta domain"/>
    <property type="match status" value="1"/>
</dbReference>
<feature type="region of interest" description="Disordered" evidence="1">
    <location>
        <begin position="65"/>
        <end position="88"/>
    </location>
</feature>
<keyword evidence="2" id="KW-0472">Membrane</keyword>
<evidence type="ECO:0000256" key="1">
    <source>
        <dbReference type="SAM" id="MobiDB-lite"/>
    </source>
</evidence>
<dbReference type="EMBL" id="WOFH01000005">
    <property type="protein sequence ID" value="MUN38257.1"/>
    <property type="molecule type" value="Genomic_DNA"/>
</dbReference>
<protein>
    <recommendedName>
        <fullName evidence="3">von Hippel-Lindau disease tumour suppressor beta domain-containing protein</fullName>
    </recommendedName>
</protein>
<dbReference type="AlphaFoldDB" id="A0A7K1L1K8"/>
<name>A0A7K1L1K8_9ACTN</name>
<dbReference type="InterPro" id="IPR037140">
    <property type="entry name" value="VHL_beta_dom_sf"/>
</dbReference>
<reference evidence="4 5" key="1">
    <citation type="submission" date="2019-11" db="EMBL/GenBank/DDBJ databases">
        <authorList>
            <person name="Cao P."/>
        </authorList>
    </citation>
    <scope>NUCLEOTIDE SEQUENCE [LARGE SCALE GENOMIC DNA]</scope>
    <source>
        <strain evidence="4 5">NEAU-AAG5</strain>
    </source>
</reference>
<proteinExistence type="predicted"/>
<feature type="transmembrane region" description="Helical" evidence="2">
    <location>
        <begin position="42"/>
        <end position="61"/>
    </location>
</feature>
<dbReference type="Pfam" id="PF01847">
    <property type="entry name" value="VHL"/>
    <property type="match status" value="1"/>
</dbReference>
<evidence type="ECO:0000256" key="2">
    <source>
        <dbReference type="SAM" id="Phobius"/>
    </source>
</evidence>
<dbReference type="InterPro" id="IPR024053">
    <property type="entry name" value="VHL_beta_dom"/>
</dbReference>